<evidence type="ECO:0000313" key="3">
    <source>
        <dbReference type="Proteomes" id="UP000238882"/>
    </source>
</evidence>
<name>A0A2S7WLG5_9FLAO</name>
<feature type="transmembrane region" description="Helical" evidence="1">
    <location>
        <begin position="20"/>
        <end position="37"/>
    </location>
</feature>
<dbReference type="Proteomes" id="UP000238882">
    <property type="component" value="Unassembled WGS sequence"/>
</dbReference>
<evidence type="ECO:0000256" key="1">
    <source>
        <dbReference type="SAM" id="Phobius"/>
    </source>
</evidence>
<keyword evidence="1" id="KW-0812">Transmembrane</keyword>
<keyword evidence="1" id="KW-1133">Transmembrane helix</keyword>
<comment type="caution">
    <text evidence="2">The sequence shown here is derived from an EMBL/GenBank/DDBJ whole genome shotgun (WGS) entry which is preliminary data.</text>
</comment>
<evidence type="ECO:0000313" key="2">
    <source>
        <dbReference type="EMBL" id="PQJ78454.1"/>
    </source>
</evidence>
<accession>A0A2S7WLG5</accession>
<keyword evidence="3" id="KW-1185">Reference proteome</keyword>
<dbReference type="EMBL" id="MSCN01000001">
    <property type="protein sequence ID" value="PQJ78454.1"/>
    <property type="molecule type" value="Genomic_DNA"/>
</dbReference>
<protein>
    <submittedName>
        <fullName evidence="2">Uncharacterized protein</fullName>
    </submittedName>
</protein>
<proteinExistence type="predicted"/>
<sequence>MLYPYSEIILYKALLLNSSFYYVVLYSLIFILALAFISSRIRKIKEKEDKIFYDKIYNSI</sequence>
<reference evidence="2 3" key="1">
    <citation type="submission" date="2016-12" db="EMBL/GenBank/DDBJ databases">
        <title>Trade-off between light-utilization and light-protection in marine flavobacteria.</title>
        <authorList>
            <person name="Kumagai Y."/>
            <person name="Yoshizawa S."/>
            <person name="Kogure K."/>
            <person name="Iwasaki W."/>
        </authorList>
    </citation>
    <scope>NUCLEOTIDE SEQUENCE [LARGE SCALE GENOMIC DNA]</scope>
    <source>
        <strain evidence="2 3">NBRC 108759</strain>
    </source>
</reference>
<organism evidence="2 3">
    <name type="scientific">Polaribacter porphyrae</name>
    <dbReference type="NCBI Taxonomy" id="1137780"/>
    <lineage>
        <taxon>Bacteria</taxon>
        <taxon>Pseudomonadati</taxon>
        <taxon>Bacteroidota</taxon>
        <taxon>Flavobacteriia</taxon>
        <taxon>Flavobacteriales</taxon>
        <taxon>Flavobacteriaceae</taxon>
    </lineage>
</organism>
<gene>
    <name evidence="2" type="ORF">BTO18_04280</name>
</gene>
<dbReference type="AlphaFoldDB" id="A0A2S7WLG5"/>
<keyword evidence="1" id="KW-0472">Membrane</keyword>